<dbReference type="InterPro" id="IPR005103">
    <property type="entry name" value="AA9_LPMO"/>
</dbReference>
<comment type="catalytic activity">
    <reaction evidence="14">
        <text>[(1-&gt;4)-beta-D-glucosyl]n+m + reduced acceptor + O2 = 4-dehydro-beta-D-glucosyl-[(1-&gt;4)-beta-D-glucosyl]n-1 + [(1-&gt;4)-beta-D-glucosyl]m + acceptor + H2O.</text>
        <dbReference type="EC" id="1.14.99.56"/>
    </reaction>
</comment>
<dbReference type="GO" id="GO:0004497">
    <property type="term" value="F:monooxygenase activity"/>
    <property type="evidence" value="ECO:0007669"/>
    <property type="project" value="UniProtKB-KW"/>
</dbReference>
<dbReference type="Pfam" id="PF03443">
    <property type="entry name" value="AA9"/>
    <property type="match status" value="1"/>
</dbReference>
<feature type="region of interest" description="Disordered" evidence="16">
    <location>
        <begin position="240"/>
        <end position="294"/>
    </location>
</feature>
<evidence type="ECO:0000256" key="5">
    <source>
        <dbReference type="ARBA" id="ARBA00022729"/>
    </source>
</evidence>
<evidence type="ECO:0000256" key="9">
    <source>
        <dbReference type="ARBA" id="ARBA00023033"/>
    </source>
</evidence>
<comment type="subcellular location">
    <subcellularLocation>
        <location evidence="2">Secreted</location>
    </subcellularLocation>
</comment>
<evidence type="ECO:0000256" key="1">
    <source>
        <dbReference type="ARBA" id="ARBA00001973"/>
    </source>
</evidence>
<comment type="caution">
    <text evidence="19">The sequence shown here is derived from an EMBL/GenBank/DDBJ whole genome shotgun (WGS) entry which is preliminary data.</text>
</comment>
<evidence type="ECO:0000313" key="19">
    <source>
        <dbReference type="EMBL" id="KAF9459737.1"/>
    </source>
</evidence>
<keyword evidence="10" id="KW-1015">Disulfide bond</keyword>
<evidence type="ECO:0000256" key="11">
    <source>
        <dbReference type="ARBA" id="ARBA00023277"/>
    </source>
</evidence>
<dbReference type="AlphaFoldDB" id="A0A9P5XXU0"/>
<dbReference type="GO" id="GO:0046872">
    <property type="term" value="F:metal ion binding"/>
    <property type="evidence" value="ECO:0007669"/>
    <property type="project" value="UniProtKB-KW"/>
</dbReference>
<proteinExistence type="inferred from homology"/>
<dbReference type="GO" id="GO:0030245">
    <property type="term" value="P:cellulose catabolic process"/>
    <property type="evidence" value="ECO:0007669"/>
    <property type="project" value="UniProtKB-KW"/>
</dbReference>
<gene>
    <name evidence="19" type="ORF">BDZ94DRAFT_1324564</name>
</gene>
<reference evidence="19" key="1">
    <citation type="submission" date="2020-11" db="EMBL/GenBank/DDBJ databases">
        <authorList>
            <consortium name="DOE Joint Genome Institute"/>
            <person name="Ahrendt S."/>
            <person name="Riley R."/>
            <person name="Andreopoulos W."/>
            <person name="Labutti K."/>
            <person name="Pangilinan J."/>
            <person name="Ruiz-Duenas F.J."/>
            <person name="Barrasa J.M."/>
            <person name="Sanchez-Garcia M."/>
            <person name="Camarero S."/>
            <person name="Miyauchi S."/>
            <person name="Serrano A."/>
            <person name="Linde D."/>
            <person name="Babiker R."/>
            <person name="Drula E."/>
            <person name="Ayuso-Fernandez I."/>
            <person name="Pacheco R."/>
            <person name="Padilla G."/>
            <person name="Ferreira P."/>
            <person name="Barriuso J."/>
            <person name="Kellner H."/>
            <person name="Castanera R."/>
            <person name="Alfaro M."/>
            <person name="Ramirez L."/>
            <person name="Pisabarro A.G."/>
            <person name="Kuo A."/>
            <person name="Tritt A."/>
            <person name="Lipzen A."/>
            <person name="He G."/>
            <person name="Yan M."/>
            <person name="Ng V."/>
            <person name="Cullen D."/>
            <person name="Martin F."/>
            <person name="Rosso M.-N."/>
            <person name="Henrissat B."/>
            <person name="Hibbett D."/>
            <person name="Martinez A.T."/>
            <person name="Grigoriev I.V."/>
        </authorList>
    </citation>
    <scope>NUCLEOTIDE SEQUENCE</scope>
    <source>
        <strain evidence="19">CBS 247.69</strain>
    </source>
</reference>
<evidence type="ECO:0000313" key="20">
    <source>
        <dbReference type="Proteomes" id="UP000807353"/>
    </source>
</evidence>
<keyword evidence="6" id="KW-0136">Cellulose degradation</keyword>
<evidence type="ECO:0000256" key="15">
    <source>
        <dbReference type="ARBA" id="ARBA00047174"/>
    </source>
</evidence>
<keyword evidence="3" id="KW-0964">Secreted</keyword>
<feature type="chain" id="PRO_5040439238" description="lytic cellulose monooxygenase (C4-dehydrogenating)" evidence="17">
    <location>
        <begin position="19"/>
        <end position="294"/>
    </location>
</feature>
<accession>A0A9P5XXU0</accession>
<evidence type="ECO:0000256" key="14">
    <source>
        <dbReference type="ARBA" id="ARBA00045077"/>
    </source>
</evidence>
<evidence type="ECO:0000256" key="10">
    <source>
        <dbReference type="ARBA" id="ARBA00023157"/>
    </source>
</evidence>
<dbReference type="InterPro" id="IPR049892">
    <property type="entry name" value="AA9"/>
</dbReference>
<dbReference type="Gene3D" id="2.70.50.70">
    <property type="match status" value="1"/>
</dbReference>
<keyword evidence="12" id="KW-0624">Polysaccharide degradation</keyword>
<evidence type="ECO:0000256" key="17">
    <source>
        <dbReference type="SAM" id="SignalP"/>
    </source>
</evidence>
<comment type="cofactor">
    <cofactor evidence="1">
        <name>Cu(2+)</name>
        <dbReference type="ChEBI" id="CHEBI:29036"/>
    </cofactor>
</comment>
<keyword evidence="5 17" id="KW-0732">Signal</keyword>
<dbReference type="OrthoDB" id="4849160at2759"/>
<dbReference type="EC" id="1.14.99.56" evidence="15"/>
<evidence type="ECO:0000256" key="8">
    <source>
        <dbReference type="ARBA" id="ARBA00023008"/>
    </source>
</evidence>
<evidence type="ECO:0000256" key="4">
    <source>
        <dbReference type="ARBA" id="ARBA00022723"/>
    </source>
</evidence>
<evidence type="ECO:0000256" key="13">
    <source>
        <dbReference type="ARBA" id="ARBA00044502"/>
    </source>
</evidence>
<feature type="domain" description="Auxiliary Activity family 9 catalytic" evidence="18">
    <location>
        <begin position="19"/>
        <end position="225"/>
    </location>
</feature>
<dbReference type="CDD" id="cd21175">
    <property type="entry name" value="LPMO_AA9"/>
    <property type="match status" value="1"/>
</dbReference>
<dbReference type="GO" id="GO:0005576">
    <property type="term" value="C:extracellular region"/>
    <property type="evidence" value="ECO:0007669"/>
    <property type="project" value="UniProtKB-SubCell"/>
</dbReference>
<evidence type="ECO:0000256" key="3">
    <source>
        <dbReference type="ARBA" id="ARBA00022525"/>
    </source>
</evidence>
<feature type="compositionally biased region" description="Low complexity" evidence="16">
    <location>
        <begin position="246"/>
        <end position="258"/>
    </location>
</feature>
<keyword evidence="8" id="KW-0186">Copper</keyword>
<evidence type="ECO:0000256" key="16">
    <source>
        <dbReference type="SAM" id="MobiDB-lite"/>
    </source>
</evidence>
<organism evidence="19 20">
    <name type="scientific">Collybia nuda</name>
    <dbReference type="NCBI Taxonomy" id="64659"/>
    <lineage>
        <taxon>Eukaryota</taxon>
        <taxon>Fungi</taxon>
        <taxon>Dikarya</taxon>
        <taxon>Basidiomycota</taxon>
        <taxon>Agaricomycotina</taxon>
        <taxon>Agaricomycetes</taxon>
        <taxon>Agaricomycetidae</taxon>
        <taxon>Agaricales</taxon>
        <taxon>Tricholomatineae</taxon>
        <taxon>Clitocybaceae</taxon>
        <taxon>Collybia</taxon>
    </lineage>
</organism>
<keyword evidence="11" id="KW-0119">Carbohydrate metabolism</keyword>
<name>A0A9P5XXU0_9AGAR</name>
<feature type="signal peptide" evidence="17">
    <location>
        <begin position="1"/>
        <end position="18"/>
    </location>
</feature>
<dbReference type="Proteomes" id="UP000807353">
    <property type="component" value="Unassembled WGS sequence"/>
</dbReference>
<dbReference type="EMBL" id="MU150311">
    <property type="protein sequence ID" value="KAF9459737.1"/>
    <property type="molecule type" value="Genomic_DNA"/>
</dbReference>
<evidence type="ECO:0000259" key="18">
    <source>
        <dbReference type="Pfam" id="PF03443"/>
    </source>
</evidence>
<keyword evidence="7" id="KW-0560">Oxidoreductase</keyword>
<dbReference type="PANTHER" id="PTHR33353">
    <property type="entry name" value="PUTATIVE (AFU_ORTHOLOGUE AFUA_1G12560)-RELATED"/>
    <property type="match status" value="1"/>
</dbReference>
<evidence type="ECO:0000256" key="7">
    <source>
        <dbReference type="ARBA" id="ARBA00023002"/>
    </source>
</evidence>
<keyword evidence="9" id="KW-0503">Monooxygenase</keyword>
<keyword evidence="4" id="KW-0479">Metal-binding</keyword>
<keyword evidence="19" id="KW-0378">Hydrolase</keyword>
<comment type="similarity">
    <text evidence="13">Belongs to the polysaccharide monooxygenase AA9 family.</text>
</comment>
<dbReference type="GO" id="GO:0016787">
    <property type="term" value="F:hydrolase activity"/>
    <property type="evidence" value="ECO:0007669"/>
    <property type="project" value="UniProtKB-KW"/>
</dbReference>
<evidence type="ECO:0000256" key="2">
    <source>
        <dbReference type="ARBA" id="ARBA00004613"/>
    </source>
</evidence>
<evidence type="ECO:0000256" key="12">
    <source>
        <dbReference type="ARBA" id="ARBA00023326"/>
    </source>
</evidence>
<evidence type="ECO:0000256" key="6">
    <source>
        <dbReference type="ARBA" id="ARBA00023001"/>
    </source>
</evidence>
<dbReference type="PANTHER" id="PTHR33353:SF10">
    <property type="entry name" value="ENDO-BETA-1,4-GLUCANASE D"/>
    <property type="match status" value="1"/>
</dbReference>
<keyword evidence="20" id="KW-1185">Reference proteome</keyword>
<protein>
    <recommendedName>
        <fullName evidence="15">lytic cellulose monooxygenase (C4-dehydrogenating)</fullName>
        <ecNumber evidence="15">1.14.99.56</ecNumber>
    </recommendedName>
</protein>
<sequence>MKSLSLFVPLLVAVLVSAHGYVAEITIDSKRFPGNVPRGAKKPSIIRQISDISPVKGANNPSVNCGPNAQLATEVGNANPGSTISFDWKVPNGKWPHNTGPMLTYMASCGATPCNKFDSKKAKWFKIDQVGRKSNGKWFQEDLMQGKPANVKIPSNLAAGNYLIRHEIIALHLATQPGGAEFYPSCAQITVGGNQKGAPAASELVSLPGAYGDNDPGILARNVFNAKSTYVFPGPPVSKLTGSSGPAAAPAPATKPEPTGCKSKKPSSANAASATHRSQHVNRAMRGVVSDHSH</sequence>